<dbReference type="PRINTS" id="PR01590">
    <property type="entry name" value="HTHFIS"/>
</dbReference>
<dbReference type="InterPro" id="IPR003593">
    <property type="entry name" value="AAA+_ATPase"/>
</dbReference>
<keyword evidence="3" id="KW-0805">Transcription regulation</keyword>
<keyword evidence="5" id="KW-0804">Transcription</keyword>
<feature type="domain" description="PAS" evidence="8">
    <location>
        <begin position="222"/>
        <end position="266"/>
    </location>
</feature>
<dbReference type="SUPFAM" id="SSF52540">
    <property type="entry name" value="P-loop containing nucleoside triphosphate hydrolases"/>
    <property type="match status" value="1"/>
</dbReference>
<dbReference type="Gene3D" id="1.10.8.60">
    <property type="match status" value="1"/>
</dbReference>
<dbReference type="AlphaFoldDB" id="A0A1I2UNA8"/>
<dbReference type="PROSITE" id="PS50045">
    <property type="entry name" value="SIGMA54_INTERACT_4"/>
    <property type="match status" value="1"/>
</dbReference>
<dbReference type="Pfam" id="PF02954">
    <property type="entry name" value="HTH_8"/>
    <property type="match status" value="1"/>
</dbReference>
<dbReference type="FunFam" id="3.40.50.300:FF:000006">
    <property type="entry name" value="DNA-binding transcriptional regulator NtrC"/>
    <property type="match status" value="1"/>
</dbReference>
<dbReference type="InterPro" id="IPR009057">
    <property type="entry name" value="Homeodomain-like_sf"/>
</dbReference>
<keyword evidence="2" id="KW-0067">ATP-binding</keyword>
<feature type="domain" description="Sigma-54 factor interaction" evidence="7">
    <location>
        <begin position="379"/>
        <end position="610"/>
    </location>
</feature>
<dbReference type="SMART" id="SM00382">
    <property type="entry name" value="AAA"/>
    <property type="match status" value="1"/>
</dbReference>
<dbReference type="Gene3D" id="3.40.50.300">
    <property type="entry name" value="P-loop containing nucleotide triphosphate hydrolases"/>
    <property type="match status" value="1"/>
</dbReference>
<protein>
    <submittedName>
        <fullName evidence="9">Transcriptional regulator of acetoin/glycerol metabolism</fullName>
    </submittedName>
</protein>
<keyword evidence="4" id="KW-0238">DNA-binding</keyword>
<dbReference type="GO" id="GO:0006355">
    <property type="term" value="P:regulation of DNA-templated transcription"/>
    <property type="evidence" value="ECO:0007669"/>
    <property type="project" value="InterPro"/>
</dbReference>
<dbReference type="InterPro" id="IPR025662">
    <property type="entry name" value="Sigma_54_int_dom_ATP-bd_1"/>
</dbReference>
<dbReference type="Gene3D" id="3.30.450.40">
    <property type="match status" value="1"/>
</dbReference>
<gene>
    <name evidence="9" type="ORF">SAMN05660649_02714</name>
</gene>
<feature type="region of interest" description="Disordered" evidence="6">
    <location>
        <begin position="343"/>
        <end position="369"/>
    </location>
</feature>
<dbReference type="STRING" id="341036.SAMN05660649_02714"/>
<proteinExistence type="predicted"/>
<dbReference type="Gene3D" id="1.10.10.60">
    <property type="entry name" value="Homeodomain-like"/>
    <property type="match status" value="1"/>
</dbReference>
<feature type="region of interest" description="Disordered" evidence="6">
    <location>
        <begin position="630"/>
        <end position="654"/>
    </location>
</feature>
<accession>A0A1I2UNA8</accession>
<name>A0A1I2UNA8_9FIRM</name>
<dbReference type="PANTHER" id="PTHR32071:SF57">
    <property type="entry name" value="C4-DICARBOXYLATE TRANSPORT TRANSCRIPTIONAL REGULATORY PROTEIN DCTD"/>
    <property type="match status" value="1"/>
</dbReference>
<evidence type="ECO:0000259" key="7">
    <source>
        <dbReference type="PROSITE" id="PS50045"/>
    </source>
</evidence>
<dbReference type="InterPro" id="IPR027417">
    <property type="entry name" value="P-loop_NTPase"/>
</dbReference>
<dbReference type="Gene3D" id="3.30.450.20">
    <property type="entry name" value="PAS domain"/>
    <property type="match status" value="1"/>
</dbReference>
<evidence type="ECO:0000256" key="4">
    <source>
        <dbReference type="ARBA" id="ARBA00023125"/>
    </source>
</evidence>
<dbReference type="InterPro" id="IPR035965">
    <property type="entry name" value="PAS-like_dom_sf"/>
</dbReference>
<dbReference type="Pfam" id="PF00158">
    <property type="entry name" value="Sigma54_activat"/>
    <property type="match status" value="1"/>
</dbReference>
<organism evidence="9 10">
    <name type="scientific">Desulfotruncus arcticus DSM 17038</name>
    <dbReference type="NCBI Taxonomy" id="1121424"/>
    <lineage>
        <taxon>Bacteria</taxon>
        <taxon>Bacillati</taxon>
        <taxon>Bacillota</taxon>
        <taxon>Clostridia</taxon>
        <taxon>Eubacteriales</taxon>
        <taxon>Desulfallaceae</taxon>
        <taxon>Desulfotruncus</taxon>
    </lineage>
</organism>
<dbReference type="InterPro" id="IPR025943">
    <property type="entry name" value="Sigma_54_int_dom_ATP-bd_2"/>
</dbReference>
<dbReference type="GO" id="GO:0005524">
    <property type="term" value="F:ATP binding"/>
    <property type="evidence" value="ECO:0007669"/>
    <property type="project" value="UniProtKB-KW"/>
</dbReference>
<dbReference type="EMBL" id="FOOX01000009">
    <property type="protein sequence ID" value="SFG78528.1"/>
    <property type="molecule type" value="Genomic_DNA"/>
</dbReference>
<evidence type="ECO:0000256" key="5">
    <source>
        <dbReference type="ARBA" id="ARBA00023163"/>
    </source>
</evidence>
<dbReference type="PANTHER" id="PTHR32071">
    <property type="entry name" value="TRANSCRIPTIONAL REGULATORY PROTEIN"/>
    <property type="match status" value="1"/>
</dbReference>
<dbReference type="InterPro" id="IPR029016">
    <property type="entry name" value="GAF-like_dom_sf"/>
</dbReference>
<dbReference type="CDD" id="cd00009">
    <property type="entry name" value="AAA"/>
    <property type="match status" value="1"/>
</dbReference>
<dbReference type="InterPro" id="IPR058031">
    <property type="entry name" value="AAA_lid_NorR"/>
</dbReference>
<dbReference type="PROSITE" id="PS50112">
    <property type="entry name" value="PAS"/>
    <property type="match status" value="1"/>
</dbReference>
<dbReference type="SUPFAM" id="SSF55785">
    <property type="entry name" value="PYP-like sensor domain (PAS domain)"/>
    <property type="match status" value="1"/>
</dbReference>
<evidence type="ECO:0000313" key="10">
    <source>
        <dbReference type="Proteomes" id="UP000199337"/>
    </source>
</evidence>
<sequence>MMAGHAGLNKRRNLEKNWEDFIYSDKLDLNKLNSDIVSSWQRCKKAEVNPLGGKCDHIYGRDRLEQICESNKMLLEVATPVIESVYHTVQGSGFMVVLVNNEGIILKTMGDYQTLNSAERLNFGQGAVWTEESVGTNAIGTSLTSGIPIQITGAEHFCSHHHVWTCSAAPICGPEGHVLGCLDMSGPYDKMHPHTLGMIVAAAQAIESQLRRELSKSELELALKKLTTAVDTVTDGIMYINGDGIITDANIPACNLLGLSYGRLKGMRFNHVLGGDIVSGCFTAGASANGEDFIISAPLGRLVCSVKTITHSNGTIGGAVAVIRIQKNGVRGPGGHCTGGEMKAAGPSTDTGSGNGPVRPSGGVSSGTASRQAAPFNGIIGCSQPVRAAINLARRAAACSSTVLLLGESGSGKEVFAMSIHMASDRRQGPFIPVNCASLPSGLIQSELFGYSGGSFTGAKRDGQRGKFELAHGGTLFLDEIGDMPLEMQANLLRVLQEKAVMRVGGSKIIPVDVRVIAATNKDLLREMQQGRFREDLFYRINVLCIEIPPVRDRGAGDLQLLTQHLLVSIAARLGRPVCKIDSAAMKMLAEYHWPGNVRELANVLEQVLIITDDDVIRVEHLPRYLQKPARDSQGLAGQVPCEPEESGRGNPVSTLEQIEKQAIREALQRFDGNISRTARALGIGRNTLYDKLKKYDLKD</sequence>
<evidence type="ECO:0000259" key="8">
    <source>
        <dbReference type="PROSITE" id="PS50112"/>
    </source>
</evidence>
<dbReference type="SUPFAM" id="SSF55781">
    <property type="entry name" value="GAF domain-like"/>
    <property type="match status" value="1"/>
</dbReference>
<dbReference type="Pfam" id="PF25601">
    <property type="entry name" value="AAA_lid_14"/>
    <property type="match status" value="1"/>
</dbReference>
<dbReference type="SUPFAM" id="SSF46689">
    <property type="entry name" value="Homeodomain-like"/>
    <property type="match status" value="1"/>
</dbReference>
<dbReference type="Proteomes" id="UP000199337">
    <property type="component" value="Unassembled WGS sequence"/>
</dbReference>
<dbReference type="InterPro" id="IPR025944">
    <property type="entry name" value="Sigma_54_int_dom_CS"/>
</dbReference>
<dbReference type="InterPro" id="IPR003018">
    <property type="entry name" value="GAF"/>
</dbReference>
<dbReference type="InterPro" id="IPR000014">
    <property type="entry name" value="PAS"/>
</dbReference>
<dbReference type="InterPro" id="IPR002078">
    <property type="entry name" value="Sigma_54_int"/>
</dbReference>
<evidence type="ECO:0000256" key="1">
    <source>
        <dbReference type="ARBA" id="ARBA00022741"/>
    </source>
</evidence>
<evidence type="ECO:0000256" key="6">
    <source>
        <dbReference type="SAM" id="MobiDB-lite"/>
    </source>
</evidence>
<dbReference type="InterPro" id="IPR002197">
    <property type="entry name" value="HTH_Fis"/>
</dbReference>
<evidence type="ECO:0000256" key="2">
    <source>
        <dbReference type="ARBA" id="ARBA00022840"/>
    </source>
</evidence>
<dbReference type="PROSITE" id="PS00688">
    <property type="entry name" value="SIGMA54_INTERACT_3"/>
    <property type="match status" value="1"/>
</dbReference>
<dbReference type="GO" id="GO:0043565">
    <property type="term" value="F:sequence-specific DNA binding"/>
    <property type="evidence" value="ECO:0007669"/>
    <property type="project" value="InterPro"/>
</dbReference>
<dbReference type="CDD" id="cd00130">
    <property type="entry name" value="PAS"/>
    <property type="match status" value="1"/>
</dbReference>
<dbReference type="PROSITE" id="PS00676">
    <property type="entry name" value="SIGMA54_INTERACT_2"/>
    <property type="match status" value="1"/>
</dbReference>
<keyword evidence="10" id="KW-1185">Reference proteome</keyword>
<keyword evidence="1" id="KW-0547">Nucleotide-binding</keyword>
<evidence type="ECO:0000313" key="9">
    <source>
        <dbReference type="EMBL" id="SFG78528.1"/>
    </source>
</evidence>
<feature type="compositionally biased region" description="Low complexity" evidence="6">
    <location>
        <begin position="356"/>
        <end position="367"/>
    </location>
</feature>
<evidence type="ECO:0000256" key="3">
    <source>
        <dbReference type="ARBA" id="ARBA00023015"/>
    </source>
</evidence>
<dbReference type="Pfam" id="PF01590">
    <property type="entry name" value="GAF"/>
    <property type="match status" value="1"/>
</dbReference>
<dbReference type="RefSeq" id="WP_092471917.1">
    <property type="nucleotide sequence ID" value="NZ_FOOX01000009.1"/>
</dbReference>
<dbReference type="OrthoDB" id="9803970at2"/>
<dbReference type="PROSITE" id="PS00675">
    <property type="entry name" value="SIGMA54_INTERACT_1"/>
    <property type="match status" value="1"/>
</dbReference>
<reference evidence="10" key="1">
    <citation type="submission" date="2016-10" db="EMBL/GenBank/DDBJ databases">
        <authorList>
            <person name="Varghese N."/>
            <person name="Submissions S."/>
        </authorList>
    </citation>
    <scope>NUCLEOTIDE SEQUENCE [LARGE SCALE GENOMIC DNA]</scope>
    <source>
        <strain evidence="10">DSM 17038</strain>
    </source>
</reference>